<proteinExistence type="predicted"/>
<evidence type="ECO:0000256" key="8">
    <source>
        <dbReference type="SAM" id="Coils"/>
    </source>
</evidence>
<evidence type="ECO:0000256" key="4">
    <source>
        <dbReference type="ARBA" id="ARBA00022771"/>
    </source>
</evidence>
<keyword evidence="5" id="KW-0862">Zinc</keyword>
<evidence type="ECO:0000256" key="2">
    <source>
        <dbReference type="ARBA" id="ARBA00022723"/>
    </source>
</evidence>
<dbReference type="HOGENOM" id="CLU_056025_2_0_1"/>
<dbReference type="InterPro" id="IPR051574">
    <property type="entry name" value="ZnF_E-box_Homeobox"/>
</dbReference>
<name>F4P716_BATDJ</name>
<feature type="chain" id="PRO_5003314901" evidence="9">
    <location>
        <begin position="19"/>
        <end position="131"/>
    </location>
</feature>
<dbReference type="AlphaFoldDB" id="F4P716"/>
<evidence type="ECO:0000256" key="9">
    <source>
        <dbReference type="SAM" id="SignalP"/>
    </source>
</evidence>
<evidence type="ECO:0000256" key="3">
    <source>
        <dbReference type="ARBA" id="ARBA00022737"/>
    </source>
</evidence>
<organism evidence="10 11">
    <name type="scientific">Batrachochytrium dendrobatidis (strain JAM81 / FGSC 10211)</name>
    <name type="common">Frog chytrid fungus</name>
    <dbReference type="NCBI Taxonomy" id="684364"/>
    <lineage>
        <taxon>Eukaryota</taxon>
        <taxon>Fungi</taxon>
        <taxon>Fungi incertae sedis</taxon>
        <taxon>Chytridiomycota</taxon>
        <taxon>Chytridiomycota incertae sedis</taxon>
        <taxon>Chytridiomycetes</taxon>
        <taxon>Rhizophydiales</taxon>
        <taxon>Rhizophydiales incertae sedis</taxon>
        <taxon>Batrachochytrium</taxon>
    </lineage>
</organism>
<gene>
    <name evidence="10" type="ORF">BATDEDRAFT_26094</name>
</gene>
<dbReference type="GO" id="GO:0003677">
    <property type="term" value="F:DNA binding"/>
    <property type="evidence" value="ECO:0007669"/>
    <property type="project" value="UniProtKB-KW"/>
</dbReference>
<keyword evidence="6" id="KW-0238">DNA-binding</keyword>
<evidence type="ECO:0000256" key="5">
    <source>
        <dbReference type="ARBA" id="ARBA00022833"/>
    </source>
</evidence>
<evidence type="ECO:0000256" key="7">
    <source>
        <dbReference type="ARBA" id="ARBA00023242"/>
    </source>
</evidence>
<accession>F4P716</accession>
<reference evidence="10 11" key="1">
    <citation type="submission" date="2009-12" db="EMBL/GenBank/DDBJ databases">
        <title>The draft genome of Batrachochytrium dendrobatidis.</title>
        <authorList>
            <consortium name="US DOE Joint Genome Institute (JGI-PGF)"/>
            <person name="Kuo A."/>
            <person name="Salamov A."/>
            <person name="Schmutz J."/>
            <person name="Lucas S."/>
            <person name="Pitluck S."/>
            <person name="Rosenblum E."/>
            <person name="Stajich J."/>
            <person name="Eisen M."/>
            <person name="Grigoriev I.V."/>
        </authorList>
    </citation>
    <scope>NUCLEOTIDE SEQUENCE [LARGE SCALE GENOMIC DNA]</scope>
    <source>
        <strain evidence="11">JAM81 / FGSC 10211</strain>
    </source>
</reference>
<dbReference type="GeneID" id="18238950"/>
<feature type="signal peptide" evidence="9">
    <location>
        <begin position="1"/>
        <end position="18"/>
    </location>
</feature>
<dbReference type="GO" id="GO:0008270">
    <property type="term" value="F:zinc ion binding"/>
    <property type="evidence" value="ECO:0007669"/>
    <property type="project" value="UniProtKB-KW"/>
</dbReference>
<evidence type="ECO:0000313" key="10">
    <source>
        <dbReference type="EMBL" id="EGF78787.1"/>
    </source>
</evidence>
<dbReference type="InParanoid" id="F4P716"/>
<sequence length="131" mass="15112">MKLVDILLVLSVAATANAILISAGNDGSLQASGTFSQRTFDRLRKRLELSKEIRNKKRQEYHNYAEIGLKQWSALSRGKEIPESKHSLKDEIRLKQEYVAARNRVRSVRNELKKYMKRHGLEFQEPKADSD</sequence>
<dbReference type="PANTHER" id="PTHR24391:SF18">
    <property type="entry name" value="EG:115C2.6 PROTEIN"/>
    <property type="match status" value="1"/>
</dbReference>
<dbReference type="GO" id="GO:0005634">
    <property type="term" value="C:nucleus"/>
    <property type="evidence" value="ECO:0007669"/>
    <property type="project" value="UniProtKB-SubCell"/>
</dbReference>
<evidence type="ECO:0000256" key="1">
    <source>
        <dbReference type="ARBA" id="ARBA00004123"/>
    </source>
</evidence>
<dbReference type="EMBL" id="GL882887">
    <property type="protein sequence ID" value="EGF78787.1"/>
    <property type="molecule type" value="Genomic_DNA"/>
</dbReference>
<keyword evidence="7" id="KW-0539">Nucleus</keyword>
<dbReference type="PANTHER" id="PTHR24391">
    <property type="entry name" value="HISTONE H4 TRANSCRIPTION FACTOR-RELATED"/>
    <property type="match status" value="1"/>
</dbReference>
<keyword evidence="8" id="KW-0175">Coiled coil</keyword>
<comment type="subcellular location">
    <subcellularLocation>
        <location evidence="1">Nucleus</location>
    </subcellularLocation>
</comment>
<keyword evidence="4" id="KW-0863">Zinc-finger</keyword>
<dbReference type="RefSeq" id="XP_006680304.1">
    <property type="nucleotide sequence ID" value="XM_006680241.1"/>
</dbReference>
<keyword evidence="9" id="KW-0732">Signal</keyword>
<feature type="coiled-coil region" evidence="8">
    <location>
        <begin position="91"/>
        <end position="118"/>
    </location>
</feature>
<keyword evidence="11" id="KW-1185">Reference proteome</keyword>
<keyword evidence="3" id="KW-0677">Repeat</keyword>
<protein>
    <submittedName>
        <fullName evidence="10">Uncharacterized protein</fullName>
    </submittedName>
</protein>
<evidence type="ECO:0000256" key="6">
    <source>
        <dbReference type="ARBA" id="ARBA00023125"/>
    </source>
</evidence>
<evidence type="ECO:0000313" key="11">
    <source>
        <dbReference type="Proteomes" id="UP000007241"/>
    </source>
</evidence>
<dbReference type="Proteomes" id="UP000007241">
    <property type="component" value="Unassembled WGS sequence"/>
</dbReference>
<keyword evidence="2" id="KW-0479">Metal-binding</keyword>
<dbReference type="GO" id="GO:0006355">
    <property type="term" value="P:regulation of DNA-templated transcription"/>
    <property type="evidence" value="ECO:0007669"/>
    <property type="project" value="UniProtKB-ARBA"/>
</dbReference>